<dbReference type="Gene3D" id="2.80.10.50">
    <property type="match status" value="2"/>
</dbReference>
<dbReference type="Proteomes" id="UP001519309">
    <property type="component" value="Unassembled WGS sequence"/>
</dbReference>
<evidence type="ECO:0000313" key="3">
    <source>
        <dbReference type="Proteomes" id="UP001519309"/>
    </source>
</evidence>
<dbReference type="InterPro" id="IPR005135">
    <property type="entry name" value="Endo/exonuclease/phosphatase"/>
</dbReference>
<dbReference type="EMBL" id="JAGGLP010000033">
    <property type="protein sequence ID" value="MBP2055757.1"/>
    <property type="molecule type" value="Genomic_DNA"/>
</dbReference>
<protein>
    <recommendedName>
        <fullName evidence="1">Endonuclease/exonuclease/phosphatase domain-containing protein</fullName>
    </recommendedName>
</protein>
<gene>
    <name evidence="2" type="ORF">J2Z21_008773</name>
</gene>
<dbReference type="SUPFAM" id="SSF56219">
    <property type="entry name" value="DNase I-like"/>
    <property type="match status" value="1"/>
</dbReference>
<organism evidence="2 3">
    <name type="scientific">Streptomyces griseochromogenes</name>
    <dbReference type="NCBI Taxonomy" id="68214"/>
    <lineage>
        <taxon>Bacteria</taxon>
        <taxon>Bacillati</taxon>
        <taxon>Actinomycetota</taxon>
        <taxon>Actinomycetes</taxon>
        <taxon>Kitasatosporales</taxon>
        <taxon>Streptomycetaceae</taxon>
        <taxon>Streptomyces</taxon>
    </lineage>
</organism>
<evidence type="ECO:0000313" key="2">
    <source>
        <dbReference type="EMBL" id="MBP2055757.1"/>
    </source>
</evidence>
<keyword evidence="3" id="KW-1185">Reference proteome</keyword>
<proteinExistence type="predicted"/>
<dbReference type="RefSeq" id="WP_159400066.1">
    <property type="nucleotide sequence ID" value="NZ_CP016279.1"/>
</dbReference>
<dbReference type="CDD" id="cd00161">
    <property type="entry name" value="beta-trefoil_Ricin-like"/>
    <property type="match status" value="1"/>
</dbReference>
<dbReference type="SUPFAM" id="SSF50370">
    <property type="entry name" value="Ricin B-like lectins"/>
    <property type="match status" value="2"/>
</dbReference>
<dbReference type="Pfam" id="PF03372">
    <property type="entry name" value="Exo_endo_phos"/>
    <property type="match status" value="1"/>
</dbReference>
<dbReference type="Gene3D" id="3.60.10.10">
    <property type="entry name" value="Endonuclease/exonuclease/phosphatase"/>
    <property type="match status" value="1"/>
</dbReference>
<sequence length="598" mass="65528">MLLTAGLLVGAVPGPVSQAAWADGGPAVQDPEPGDSWSFATYNMQGSLSGRRWTEEVGPLTMRHEIVVLQEVGSGPPDAPLQYHGTGESIPIPNSSPPNLPNSVRLTRWEYEGQHRYVYFLQTDPQRSSTTGQDRWRGGRVNLAMVTHARADEVRVIRNPLYQVNGPNNAYRYRRVLGLRFGHTVYYNIHARPGGRDVPFLLNQIRDATRPGENWVVTGDFNTDIVGRNQQTARQMLGVRASEELDRPDRPTHQSGGELDYAITRGVHRFNADIPEGRGPDHYAVHFEPVPTPVPAPPDGPAPDYSSAFVNAETGNVLSVTNSTVITAPDHYGDGQRFDMSTVQGHWYRFSQGNSPTRVAGGAATGRAAATQRCPGLNPVAPLMVMPRPCDAADAQWRPDEVPGSDGPLRWHNSALPNLCLTATNRSDALVMALPCTDSRSQQWWDEARHVTSWHDGDDQVRLRASNGLYLATLNGWGLDGTPLTGYGQSLGGRWDIQYASPDSNVVRLKSRTADKCANVPNTGSGAGVRVVLHGCMWADSKDDGSGERWVAEVYADGTVRLRNEATHRCLLPTPWAGIPLSVGVCNDEAYQRWTIER</sequence>
<name>A0ABS4M8L4_9ACTN</name>
<comment type="caution">
    <text evidence="2">The sequence shown here is derived from an EMBL/GenBank/DDBJ whole genome shotgun (WGS) entry which is preliminary data.</text>
</comment>
<evidence type="ECO:0000259" key="1">
    <source>
        <dbReference type="Pfam" id="PF03372"/>
    </source>
</evidence>
<dbReference type="InterPro" id="IPR036691">
    <property type="entry name" value="Endo/exonu/phosph_ase_sf"/>
</dbReference>
<dbReference type="InterPro" id="IPR035992">
    <property type="entry name" value="Ricin_B-like_lectins"/>
</dbReference>
<reference evidence="2 3" key="1">
    <citation type="submission" date="2021-03" db="EMBL/GenBank/DDBJ databases">
        <title>Genomic Encyclopedia of Type Strains, Phase IV (KMG-IV): sequencing the most valuable type-strain genomes for metagenomic binning, comparative biology and taxonomic classification.</title>
        <authorList>
            <person name="Goeker M."/>
        </authorList>
    </citation>
    <scope>NUCLEOTIDE SEQUENCE [LARGE SCALE GENOMIC DNA]</scope>
    <source>
        <strain evidence="2 3">DSM 40499</strain>
    </source>
</reference>
<feature type="domain" description="Endonuclease/exonuclease/phosphatase" evidence="1">
    <location>
        <begin position="40"/>
        <end position="266"/>
    </location>
</feature>
<accession>A0ABS4M8L4</accession>
<dbReference type="PROSITE" id="PS50231">
    <property type="entry name" value="RICIN_B_LECTIN"/>
    <property type="match status" value="2"/>
</dbReference>